<organism evidence="3 4">
    <name type="scientific">Tectimicrobiota bacterium</name>
    <dbReference type="NCBI Taxonomy" id="2528274"/>
    <lineage>
        <taxon>Bacteria</taxon>
        <taxon>Pseudomonadati</taxon>
        <taxon>Nitrospinota/Tectimicrobiota group</taxon>
        <taxon>Candidatus Tectimicrobiota</taxon>
    </lineage>
</organism>
<evidence type="ECO:0000259" key="2">
    <source>
        <dbReference type="Pfam" id="PF04773"/>
    </source>
</evidence>
<feature type="compositionally biased region" description="Basic and acidic residues" evidence="1">
    <location>
        <begin position="278"/>
        <end position="288"/>
    </location>
</feature>
<feature type="region of interest" description="Disordered" evidence="1">
    <location>
        <begin position="278"/>
        <end position="300"/>
    </location>
</feature>
<evidence type="ECO:0000256" key="1">
    <source>
        <dbReference type="SAM" id="MobiDB-lite"/>
    </source>
</evidence>
<feature type="region of interest" description="Disordered" evidence="1">
    <location>
        <begin position="387"/>
        <end position="406"/>
    </location>
</feature>
<evidence type="ECO:0000313" key="4">
    <source>
        <dbReference type="Proteomes" id="UP000782312"/>
    </source>
</evidence>
<dbReference type="InterPro" id="IPR006860">
    <property type="entry name" value="FecR"/>
</dbReference>
<comment type="caution">
    <text evidence="3">The sequence shown here is derived from an EMBL/GenBank/DDBJ whole genome shotgun (WGS) entry which is preliminary data.</text>
</comment>
<dbReference type="Gene3D" id="2.60.120.1440">
    <property type="match status" value="1"/>
</dbReference>
<sequence>MQKSILSRALVLASSIIAVLLLWPVDALPQAGSTVTKGSFVERFFVNRFSRSPNARDYVPANIESLPPAERYAAVVKGLSDKGVVALVGSQPGDPLTRLEFVTLTYILAGGPPGKSLAEQKEFLRSKGVLDRNDIGFIKTYQGDVTVTRTGQEQAQKVTGAEPVLFRDVDETSVGAKMELQFDDGSVLSIGEDTAITIDEMIYEPVSGRRSIQLRMTVGTIKVDAAPNTHPQSRFNVVTPSMVAGVRGTVFAMVVNAQGATKLITLRGLVGARPLRAGEARPRTRRELQQAGGRAGTTTQAPPAAAAVVPGQAGQAQEVVVGAGQTTEVSSAGAPTAVQQATQQDIQQVNQATAVTAPAQAAAVTTTQVQQTSVIVTTATKASAESAVQSKQEAREQLAVKPTTEDKGDATTELVEVGKDTVLGGSTTTPTTAAVDPLAGLTGDSLKTAFLKLTDTQQAEKFGGLTTSQQRDLLARMNQTESEALLARFKPSSPFTAKVLDSLLDYGAVSQEFSLSVTSSLLWPGGVVESRSGLLNRIGILLDNLTPEQVVEFANCEDNHPTRICVGSNTSAGNFDWFTNTSVNDDEFTTLGAAVATALSRELDRLAQAGGVLNRPHGPQAGVPTQMILATASGDDIFPSGANENTFFTLANGRKLDPWFVAAEIMFNLDDHLPDPLSVTDQATQDIWGGAMRPSVYTGRNGVYQAGQLRADAFGDGGLINVSSRVAALNANGFLSYAVQVEEDIVNAAAKVIHDLNASTFAGSSNIINLIDSQIEASTIRARDAHWQAVADARAGVVFFNGEGRRVRAQQYVYRPASSPDQVRLVAITLGERGSGLGYIDGRAQFQSGQMPTTAAGIRDLPWNSYFSVMYTGGPSFCASSGCFMVVGSPQNSPLLSSLRVEIGNETPGEFFREEILGISSRSTLSTFNFAGTSLGSHTVQFVDGPHNLIVKSLPVFGTTAKTFSTPTNSAFNPRLGAFSVSSGLPGQIPSGQFRVYPVEFHPNANVRNGQDQNNPAGFNYFMNDAGTVRSFPVRFSVLGDSTTQANSGLQTSTCGSGSSPCGFSAVKFNTIWDALRVNLSDATANPESNLPTINIGPNILGIRAPAVSSITGTTFFQQDIRSAFIPFPRMIWRGDSEF</sequence>
<dbReference type="AlphaFoldDB" id="A0A932HXQ2"/>
<accession>A0A932HXQ2</accession>
<dbReference type="EMBL" id="JACPUR010000017">
    <property type="protein sequence ID" value="MBI3127516.1"/>
    <property type="molecule type" value="Genomic_DNA"/>
</dbReference>
<evidence type="ECO:0000313" key="3">
    <source>
        <dbReference type="EMBL" id="MBI3127516.1"/>
    </source>
</evidence>
<feature type="compositionally biased region" description="Low complexity" evidence="1">
    <location>
        <begin position="289"/>
        <end position="300"/>
    </location>
</feature>
<gene>
    <name evidence="3" type="ORF">HYZ11_07935</name>
</gene>
<dbReference type="Pfam" id="PF04773">
    <property type="entry name" value="FecR"/>
    <property type="match status" value="1"/>
</dbReference>
<reference evidence="3" key="1">
    <citation type="submission" date="2020-07" db="EMBL/GenBank/DDBJ databases">
        <title>Huge and variable diversity of episymbiotic CPR bacteria and DPANN archaea in groundwater ecosystems.</title>
        <authorList>
            <person name="He C.Y."/>
            <person name="Keren R."/>
            <person name="Whittaker M."/>
            <person name="Farag I.F."/>
            <person name="Doudna J."/>
            <person name="Cate J.H.D."/>
            <person name="Banfield J.F."/>
        </authorList>
    </citation>
    <scope>NUCLEOTIDE SEQUENCE</scope>
    <source>
        <strain evidence="3">NC_groundwater_763_Ag_S-0.2um_68_21</strain>
    </source>
</reference>
<dbReference type="Proteomes" id="UP000782312">
    <property type="component" value="Unassembled WGS sequence"/>
</dbReference>
<feature type="compositionally biased region" description="Basic and acidic residues" evidence="1">
    <location>
        <begin position="392"/>
        <end position="406"/>
    </location>
</feature>
<proteinExistence type="predicted"/>
<dbReference type="PANTHER" id="PTHR38731">
    <property type="entry name" value="LIPL45-RELATED LIPOPROTEIN-RELATED"/>
    <property type="match status" value="1"/>
</dbReference>
<protein>
    <submittedName>
        <fullName evidence="3">FecR domain-containing protein</fullName>
    </submittedName>
</protein>
<feature type="domain" description="FecR protein" evidence="2">
    <location>
        <begin position="171"/>
        <end position="270"/>
    </location>
</feature>
<name>A0A932HXQ2_UNCTE</name>